<dbReference type="GO" id="GO:0016301">
    <property type="term" value="F:kinase activity"/>
    <property type="evidence" value="ECO:0007669"/>
    <property type="project" value="InterPro"/>
</dbReference>
<name>A0A0W7Z2T4_9BURK</name>
<dbReference type="RefSeq" id="WP_058879692.1">
    <property type="nucleotide sequence ID" value="NZ_LPXH01000022.1"/>
</dbReference>
<proteinExistence type="predicted"/>
<keyword evidence="2" id="KW-0067">ATP-binding</keyword>
<dbReference type="InterPro" id="IPR010488">
    <property type="entry name" value="Zeta_toxin_domain"/>
</dbReference>
<keyword evidence="5" id="KW-1185">Reference proteome</keyword>
<organism evidence="4 5">
    <name type="scientific">Comamonas kerstersii</name>
    <dbReference type="NCBI Taxonomy" id="225992"/>
    <lineage>
        <taxon>Bacteria</taxon>
        <taxon>Pseudomonadati</taxon>
        <taxon>Pseudomonadota</taxon>
        <taxon>Betaproteobacteria</taxon>
        <taxon>Burkholderiales</taxon>
        <taxon>Comamonadaceae</taxon>
        <taxon>Comamonas</taxon>
    </lineage>
</organism>
<sequence length="241" mass="27743">MNEQEKALEQAALEFARANKKKIAREITDRQLYLSESSPVSVFMAGSPGAGKTEFSKRYLSLLQESSGYEILRIDPDDYRSRIPGYTGSNSWLVQGAATIITEKVFDLALEQKQSFLLDGTFADWPKSYSNISRCLGRGRDVEILYVYQPPEQAWRFVQAREVQEGRMVPFERFVDIFFRAHEAVKAALQQFGDNVRLQILVKPIDNGRHVLHSDVKDLDQVLRISMTREEIYERCQQEQP</sequence>
<reference evidence="4 5" key="1">
    <citation type="submission" date="2015-12" db="EMBL/GenBank/DDBJ databases">
        <title>Complete genome sequence of a multi-drug resistant strain Acidovorax sp. 12322-1.</title>
        <authorList>
            <person name="Ming D."/>
            <person name="Wang M."/>
            <person name="Hu S."/>
            <person name="Zhou Y."/>
            <person name="Jiang T."/>
        </authorList>
    </citation>
    <scope>NUCLEOTIDE SEQUENCE [LARGE SCALE GENOMIC DNA]</scope>
    <source>
        <strain evidence="4 5">12322-1</strain>
    </source>
</reference>
<gene>
    <name evidence="4" type="ORF">AS359_01860</name>
</gene>
<keyword evidence="1" id="KW-0547">Nucleotide-binding</keyword>
<comment type="caution">
    <text evidence="4">The sequence shown here is derived from an EMBL/GenBank/DDBJ whole genome shotgun (WGS) entry which is preliminary data.</text>
</comment>
<protein>
    <recommendedName>
        <fullName evidence="3">Zeta toxin domain-containing protein</fullName>
    </recommendedName>
</protein>
<accession>A0A0W7Z2T4</accession>
<dbReference type="SUPFAM" id="SSF52540">
    <property type="entry name" value="P-loop containing nucleoside triphosphate hydrolases"/>
    <property type="match status" value="1"/>
</dbReference>
<evidence type="ECO:0000256" key="1">
    <source>
        <dbReference type="ARBA" id="ARBA00022741"/>
    </source>
</evidence>
<dbReference type="AlphaFoldDB" id="A0A0W7Z2T4"/>
<evidence type="ECO:0000256" key="2">
    <source>
        <dbReference type="ARBA" id="ARBA00022840"/>
    </source>
</evidence>
<dbReference type="Gene3D" id="3.40.50.300">
    <property type="entry name" value="P-loop containing nucleotide triphosphate hydrolases"/>
    <property type="match status" value="1"/>
</dbReference>
<dbReference type="EMBL" id="LPXH01000022">
    <property type="protein sequence ID" value="KUF41569.1"/>
    <property type="molecule type" value="Genomic_DNA"/>
</dbReference>
<evidence type="ECO:0000313" key="5">
    <source>
        <dbReference type="Proteomes" id="UP000053300"/>
    </source>
</evidence>
<dbReference type="InterPro" id="IPR027417">
    <property type="entry name" value="P-loop_NTPase"/>
</dbReference>
<feature type="domain" description="Zeta toxin" evidence="3">
    <location>
        <begin position="27"/>
        <end position="200"/>
    </location>
</feature>
<evidence type="ECO:0000259" key="3">
    <source>
        <dbReference type="Pfam" id="PF06414"/>
    </source>
</evidence>
<evidence type="ECO:0000313" key="4">
    <source>
        <dbReference type="EMBL" id="KUF41569.1"/>
    </source>
</evidence>
<dbReference type="GO" id="GO:0005524">
    <property type="term" value="F:ATP binding"/>
    <property type="evidence" value="ECO:0007669"/>
    <property type="project" value="UniProtKB-KW"/>
</dbReference>
<dbReference type="Pfam" id="PF06414">
    <property type="entry name" value="Zeta_toxin"/>
    <property type="match status" value="1"/>
</dbReference>
<dbReference type="Proteomes" id="UP000053300">
    <property type="component" value="Unassembled WGS sequence"/>
</dbReference>